<dbReference type="Proteomes" id="UP000663720">
    <property type="component" value="Chromosome"/>
</dbReference>
<gene>
    <name evidence="1" type="ORF">dnl_40050</name>
</gene>
<evidence type="ECO:0000313" key="1">
    <source>
        <dbReference type="EMBL" id="QTA81662.1"/>
    </source>
</evidence>
<dbReference type="RefSeq" id="WP_207687672.1">
    <property type="nucleotide sequence ID" value="NZ_CP061799.1"/>
</dbReference>
<accession>A0A975BAF5</accession>
<dbReference type="AlphaFoldDB" id="A0A975BAF5"/>
<dbReference type="EMBL" id="CP061799">
    <property type="protein sequence ID" value="QTA81662.1"/>
    <property type="molecule type" value="Genomic_DNA"/>
</dbReference>
<proteinExistence type="predicted"/>
<reference evidence="1" key="1">
    <citation type="journal article" date="2021" name="Microb. Physiol.">
        <title>Proteogenomic Insights into the Physiology of Marine, Sulfate-Reducing, Filamentous Desulfonema limicola and Desulfonema magnum.</title>
        <authorList>
            <person name="Schnaars V."/>
            <person name="Wohlbrand L."/>
            <person name="Scheve S."/>
            <person name="Hinrichs C."/>
            <person name="Reinhardt R."/>
            <person name="Rabus R."/>
        </authorList>
    </citation>
    <scope>NUCLEOTIDE SEQUENCE</scope>
    <source>
        <strain evidence="1">5ac10</strain>
    </source>
</reference>
<dbReference type="SUPFAM" id="SSF56601">
    <property type="entry name" value="beta-lactamase/transpeptidase-like"/>
    <property type="match status" value="1"/>
</dbReference>
<organism evidence="1 2">
    <name type="scientific">Desulfonema limicola</name>
    <dbReference type="NCBI Taxonomy" id="45656"/>
    <lineage>
        <taxon>Bacteria</taxon>
        <taxon>Pseudomonadati</taxon>
        <taxon>Thermodesulfobacteriota</taxon>
        <taxon>Desulfobacteria</taxon>
        <taxon>Desulfobacterales</taxon>
        <taxon>Desulfococcaceae</taxon>
        <taxon>Desulfonema</taxon>
    </lineage>
</organism>
<name>A0A975BAF5_9BACT</name>
<dbReference type="Gene3D" id="3.40.710.10">
    <property type="entry name" value="DD-peptidase/beta-lactamase superfamily"/>
    <property type="match status" value="1"/>
</dbReference>
<sequence length="436" mass="49318">MKFSRFTAILITIFILVLPALPAWAYPLDGEPYTGIGRLEGYLLAQEGKARAPRQPPGAMLSIDKVCPRLTGYKNIKLPNPDPGFTAQIKKLLGHDAGNYGIAVLDISNPENIRYAEHRGTIDHNPGSVGKLVAATALFQILADIYPDDIEARLNILRTSMVTADRFINTDSHKVPLWSYKKKKMTYRPLKTGDKASLYTYLDWMMSASSNASASMVIREILLLTSFKYDYPVKEEKIAAFFKETPKKELSELLSRSLQEPLIRNGFDIEQFRQGGFFTWQGKQIVPGTSSRANARSLMQFLLLIEQGKIVDEFSSREIKRLLYMTQRRIRYASSPALNNAAVYFKSGSLYKCKPEPGFKCSKYRGNVRNLMNSAAIVEFPANDPRLHYMVIVMSNVLRKNSAVEHQTLGTRIHRLIESNHLVNEKSLKNEAFPKK</sequence>
<keyword evidence="2" id="KW-1185">Reference proteome</keyword>
<evidence type="ECO:0000313" key="2">
    <source>
        <dbReference type="Proteomes" id="UP000663720"/>
    </source>
</evidence>
<dbReference type="KEGG" id="dli:dnl_40050"/>
<dbReference type="InterPro" id="IPR012338">
    <property type="entry name" value="Beta-lactam/transpept-like"/>
</dbReference>
<protein>
    <submittedName>
        <fullName evidence="1">Beta-lactamase domain-containing protein</fullName>
    </submittedName>
</protein>